<dbReference type="Proteomes" id="UP001642482">
    <property type="component" value="Unassembled WGS sequence"/>
</dbReference>
<dbReference type="Pfam" id="PF03403">
    <property type="entry name" value="PAF-AH_p_II"/>
    <property type="match status" value="2"/>
</dbReference>
<comment type="caution">
    <text evidence="5">The sequence shown here is derived from an EMBL/GenBank/DDBJ whole genome shotgun (WGS) entry which is preliminary data.</text>
</comment>
<sequence>MVSVFYPTANESVHSGKYSRAPYFPSALTAAAFSSYLGNSSDVLNITTRAYEGTPFADSVPIGQLKDAPAGAPVLLFSHGLGASRFLYSTQLADLASQGWVVVAPDHPYDALITEFDDGTVVRMPDSVLDNFPSQMPVLVDTRVRDLEFIATAIRNSTVLAQLGHTSLNTSSIGVLGHSLGGNTAAQSVSNSSFFSCGANFDGGIFGPVATVGLDKPFLEVGAANHNQTTDATFSNFWGHLRGFRREYTVNGTVHPSFMDLPVLLSVLGDAVPASLRNESGTIPAARLLQIETKLIDAFFQCCLLGSGSSDGLTRVAKSLVPDISAREDLW</sequence>
<protein>
    <recommendedName>
        <fullName evidence="1">1-alkyl-2-acetylglycerophosphocholine esterase</fullName>
        <ecNumber evidence="1">3.1.1.47</ecNumber>
    </recommendedName>
</protein>
<keyword evidence="6" id="KW-1185">Reference proteome</keyword>
<dbReference type="InterPro" id="IPR029058">
    <property type="entry name" value="AB_hydrolase_fold"/>
</dbReference>
<dbReference type="PANTHER" id="PTHR10272">
    <property type="entry name" value="PLATELET-ACTIVATING FACTOR ACETYLHYDROLASE"/>
    <property type="match status" value="1"/>
</dbReference>
<evidence type="ECO:0000256" key="4">
    <source>
        <dbReference type="ARBA" id="ARBA00023098"/>
    </source>
</evidence>
<proteinExistence type="predicted"/>
<evidence type="ECO:0000256" key="2">
    <source>
        <dbReference type="ARBA" id="ARBA00022801"/>
    </source>
</evidence>
<dbReference type="Gene3D" id="3.40.50.1820">
    <property type="entry name" value="alpha/beta hydrolase"/>
    <property type="match status" value="1"/>
</dbReference>
<keyword evidence="4" id="KW-0443">Lipid metabolism</keyword>
<evidence type="ECO:0000313" key="6">
    <source>
        <dbReference type="Proteomes" id="UP001642482"/>
    </source>
</evidence>
<dbReference type="EMBL" id="CAWUHD010000012">
    <property type="protein sequence ID" value="CAK7213842.1"/>
    <property type="molecule type" value="Genomic_DNA"/>
</dbReference>
<evidence type="ECO:0000256" key="3">
    <source>
        <dbReference type="ARBA" id="ARBA00022963"/>
    </source>
</evidence>
<organism evidence="5 6">
    <name type="scientific">Sporothrix eucalyptigena</name>
    <dbReference type="NCBI Taxonomy" id="1812306"/>
    <lineage>
        <taxon>Eukaryota</taxon>
        <taxon>Fungi</taxon>
        <taxon>Dikarya</taxon>
        <taxon>Ascomycota</taxon>
        <taxon>Pezizomycotina</taxon>
        <taxon>Sordariomycetes</taxon>
        <taxon>Sordariomycetidae</taxon>
        <taxon>Ophiostomatales</taxon>
        <taxon>Ophiostomataceae</taxon>
        <taxon>Sporothrix</taxon>
    </lineage>
</organism>
<dbReference type="EC" id="3.1.1.47" evidence="1"/>
<gene>
    <name evidence="5" type="ORF">SEUCBS140593_001982</name>
</gene>
<evidence type="ECO:0000256" key="1">
    <source>
        <dbReference type="ARBA" id="ARBA00013201"/>
    </source>
</evidence>
<accession>A0ABP0B2X9</accession>
<name>A0ABP0B2X9_9PEZI</name>
<dbReference type="PANTHER" id="PTHR10272:SF14">
    <property type="entry name" value="PAF ACETYLHYDROLASE FAMILY PROTEIN"/>
    <property type="match status" value="1"/>
</dbReference>
<keyword evidence="3" id="KW-0442">Lipid degradation</keyword>
<evidence type="ECO:0000313" key="5">
    <source>
        <dbReference type="EMBL" id="CAK7213842.1"/>
    </source>
</evidence>
<reference evidence="5 6" key="1">
    <citation type="submission" date="2024-01" db="EMBL/GenBank/DDBJ databases">
        <authorList>
            <person name="Allen C."/>
            <person name="Tagirdzhanova G."/>
        </authorList>
    </citation>
    <scope>NUCLEOTIDE SEQUENCE [LARGE SCALE GENOMIC DNA]</scope>
</reference>
<keyword evidence="2" id="KW-0378">Hydrolase</keyword>
<dbReference type="SUPFAM" id="SSF53474">
    <property type="entry name" value="alpha/beta-Hydrolases"/>
    <property type="match status" value="1"/>
</dbReference>